<feature type="domain" description="Threonine/Serine exporter ThrE" evidence="10">
    <location>
        <begin position="407"/>
        <end position="532"/>
    </location>
</feature>
<evidence type="ECO:0000256" key="1">
    <source>
        <dbReference type="ARBA" id="ARBA00004651"/>
    </source>
</evidence>
<keyword evidence="12" id="KW-1185">Reference proteome</keyword>
<dbReference type="EMBL" id="AP024525">
    <property type="protein sequence ID" value="BCT75002.1"/>
    <property type="molecule type" value="Genomic_DNA"/>
</dbReference>
<feature type="transmembrane region" description="Helical" evidence="8">
    <location>
        <begin position="479"/>
        <end position="500"/>
    </location>
</feature>
<organism evidence="11 12">
    <name type="scientific">Sinomonas cyclohexanicum</name>
    <name type="common">Corynebacterium cyclohexanicum</name>
    <dbReference type="NCBI Taxonomy" id="322009"/>
    <lineage>
        <taxon>Bacteria</taxon>
        <taxon>Bacillati</taxon>
        <taxon>Actinomycetota</taxon>
        <taxon>Actinomycetes</taxon>
        <taxon>Micrococcales</taxon>
        <taxon>Micrococcaceae</taxon>
        <taxon>Sinomonas</taxon>
    </lineage>
</organism>
<feature type="region of interest" description="Disordered" evidence="7">
    <location>
        <begin position="30"/>
        <end position="81"/>
    </location>
</feature>
<evidence type="ECO:0000256" key="4">
    <source>
        <dbReference type="ARBA" id="ARBA00022989"/>
    </source>
</evidence>
<accession>A0ABN6FDN0</accession>
<keyword evidence="3 8" id="KW-0812">Transmembrane</keyword>
<name>A0ABN6FDN0_SINCY</name>
<protein>
    <recommendedName>
        <fullName evidence="13">Threonine/serine exporter family protein</fullName>
    </recommendedName>
</protein>
<reference evidence="11 12" key="1">
    <citation type="journal article" date="2021" name="J. Biosci. Bioeng.">
        <title>Identification and characterization of a chc gene cluster responsible for the aromatization pathway of cyclohexanecarboxylate degradation in Sinomonas cyclohexanicum ATCC 51369.</title>
        <authorList>
            <person name="Yamamoto T."/>
            <person name="Hasegawa Y."/>
            <person name="Lau P.C.K."/>
            <person name="Iwaki H."/>
        </authorList>
    </citation>
    <scope>NUCLEOTIDE SEQUENCE [LARGE SCALE GENOMIC DNA]</scope>
    <source>
        <strain evidence="11 12">ATCC 51369</strain>
    </source>
</reference>
<feature type="transmembrane region" description="Helical" evidence="8">
    <location>
        <begin position="427"/>
        <end position="448"/>
    </location>
</feature>
<keyword evidence="2" id="KW-1003">Cell membrane</keyword>
<evidence type="ECO:0000313" key="11">
    <source>
        <dbReference type="EMBL" id="BCT75002.1"/>
    </source>
</evidence>
<evidence type="ECO:0000259" key="9">
    <source>
        <dbReference type="Pfam" id="PF06738"/>
    </source>
</evidence>
<feature type="transmembrane region" description="Helical" evidence="8">
    <location>
        <begin position="324"/>
        <end position="344"/>
    </location>
</feature>
<proteinExistence type="inferred from homology"/>
<feature type="transmembrane region" description="Helical" evidence="8">
    <location>
        <begin position="300"/>
        <end position="318"/>
    </location>
</feature>
<evidence type="ECO:0000259" key="10">
    <source>
        <dbReference type="Pfam" id="PF12821"/>
    </source>
</evidence>
<feature type="domain" description="Threonine/serine exporter-like N-terminal" evidence="9">
    <location>
        <begin position="142"/>
        <end position="382"/>
    </location>
</feature>
<evidence type="ECO:0000256" key="5">
    <source>
        <dbReference type="ARBA" id="ARBA00023136"/>
    </source>
</evidence>
<feature type="transmembrane region" description="Helical" evidence="8">
    <location>
        <begin position="506"/>
        <end position="532"/>
    </location>
</feature>
<gene>
    <name evidence="11" type="ORF">SCMU_08440</name>
</gene>
<dbReference type="RefSeq" id="WP_229231776.1">
    <property type="nucleotide sequence ID" value="NZ_AP024525.1"/>
</dbReference>
<dbReference type="InterPro" id="IPR010619">
    <property type="entry name" value="ThrE-like_N"/>
</dbReference>
<evidence type="ECO:0000256" key="3">
    <source>
        <dbReference type="ARBA" id="ARBA00022692"/>
    </source>
</evidence>
<feature type="transmembrane region" description="Helical" evidence="8">
    <location>
        <begin position="365"/>
        <end position="388"/>
    </location>
</feature>
<dbReference type="PANTHER" id="PTHR34390">
    <property type="entry name" value="UPF0442 PROTEIN YJJB-RELATED"/>
    <property type="match status" value="1"/>
</dbReference>
<sequence length="556" mass="57014">MADPELDDGTHGDIPAGAIPKITAVAFTDVPAAPLPSSPGGGDRTTAGGAPPSSVPPPAVVPPAVPPPAAPPAATPASPTTAPITASQVRANAAAKRVLARLMRGENPPTAPMSIVDRLAGSPYANPAIPAAPDESVRRTLDFALELAETMFRYGAGALEVETSMIAVTTALGLRHVDVDITNQSVTINHAPQEGTPSTLLRVVRSWTSNYAGLVLVHQLVTEIAAGGVGLNEATRRLQAISRRAKPFPKWAVTFAFGVFAAAFVGVLGGGLLASLIAFGSNLLVSLVSRVFGTWRVPDFFTTLASSFLVTMVALLMFAAQLPISPTIVVVGGILLLLPTSRLVSATQDAINGFPVTAAGRYLSAFLTFAALVAGISVATAVGELLGISRIDVTETFPPAYPYVVEVLLIGLAVAAIAVTEQSSRRLVLPTAAVGVVGYLALTGVGLLGVGDRLAPAVSAVVMGFLARIVALRMGAPQLVVAVPAALILLPGLTIFRSMYVATLDAAQITAGAGGMLTAMAIILGAAAGVVLGDNLARPFTRSATSLERRRRARRR</sequence>
<feature type="transmembrane region" description="Helical" evidence="8">
    <location>
        <begin position="251"/>
        <end position="279"/>
    </location>
</feature>
<feature type="compositionally biased region" description="Pro residues" evidence="7">
    <location>
        <begin position="53"/>
        <end position="74"/>
    </location>
</feature>
<keyword evidence="5 8" id="KW-0472">Membrane</keyword>
<dbReference type="InterPro" id="IPR024528">
    <property type="entry name" value="ThrE_2"/>
</dbReference>
<dbReference type="Proteomes" id="UP001319861">
    <property type="component" value="Chromosome"/>
</dbReference>
<evidence type="ECO:0008006" key="13">
    <source>
        <dbReference type="Google" id="ProtNLM"/>
    </source>
</evidence>
<comment type="similarity">
    <text evidence="6">Belongs to the ThrE exporter (TC 2.A.79) family.</text>
</comment>
<feature type="transmembrane region" description="Helical" evidence="8">
    <location>
        <begin position="400"/>
        <end position="420"/>
    </location>
</feature>
<evidence type="ECO:0000256" key="6">
    <source>
        <dbReference type="ARBA" id="ARBA00034125"/>
    </source>
</evidence>
<dbReference type="InterPro" id="IPR050539">
    <property type="entry name" value="ThrE_Dicarb/AminoAcid_Exp"/>
</dbReference>
<dbReference type="Pfam" id="PF12821">
    <property type="entry name" value="ThrE_2"/>
    <property type="match status" value="1"/>
</dbReference>
<dbReference type="PANTHER" id="PTHR34390:SF2">
    <property type="entry name" value="SUCCINATE TRANSPORTER SUBUNIT YJJP-RELATED"/>
    <property type="match status" value="1"/>
</dbReference>
<evidence type="ECO:0000256" key="8">
    <source>
        <dbReference type="SAM" id="Phobius"/>
    </source>
</evidence>
<evidence type="ECO:0000256" key="7">
    <source>
        <dbReference type="SAM" id="MobiDB-lite"/>
    </source>
</evidence>
<dbReference type="Pfam" id="PF06738">
    <property type="entry name" value="ThrE"/>
    <property type="match status" value="1"/>
</dbReference>
<comment type="subcellular location">
    <subcellularLocation>
        <location evidence="1">Cell membrane</location>
        <topology evidence="1">Multi-pass membrane protein</topology>
    </subcellularLocation>
</comment>
<keyword evidence="4 8" id="KW-1133">Transmembrane helix</keyword>
<feature type="transmembrane region" description="Helical" evidence="8">
    <location>
        <begin position="454"/>
        <end position="472"/>
    </location>
</feature>
<evidence type="ECO:0000256" key="2">
    <source>
        <dbReference type="ARBA" id="ARBA00022475"/>
    </source>
</evidence>
<evidence type="ECO:0000313" key="12">
    <source>
        <dbReference type="Proteomes" id="UP001319861"/>
    </source>
</evidence>